<evidence type="ECO:0000256" key="2">
    <source>
        <dbReference type="ARBA" id="ARBA00022771"/>
    </source>
</evidence>
<dbReference type="Pfam" id="PF04434">
    <property type="entry name" value="SWIM"/>
    <property type="match status" value="1"/>
</dbReference>
<dbReference type="InterPro" id="IPR006564">
    <property type="entry name" value="Znf_PMZ"/>
</dbReference>
<evidence type="ECO:0000256" key="4">
    <source>
        <dbReference type="PROSITE-ProRule" id="PRU00325"/>
    </source>
</evidence>
<keyword evidence="3" id="KW-0862">Zinc</keyword>
<keyword evidence="2 4" id="KW-0863">Zinc-finger</keyword>
<dbReference type="SMART" id="SM00575">
    <property type="entry name" value="ZnF_PMZ"/>
    <property type="match status" value="1"/>
</dbReference>
<evidence type="ECO:0000259" key="5">
    <source>
        <dbReference type="PROSITE" id="PS50966"/>
    </source>
</evidence>
<keyword evidence="1" id="KW-0479">Metal-binding</keyword>
<name>A0AAE0ADG0_9ROSI</name>
<dbReference type="InterPro" id="IPR007527">
    <property type="entry name" value="Znf_SWIM"/>
</dbReference>
<dbReference type="AlphaFoldDB" id="A0AAE0ADG0"/>
<evidence type="ECO:0000313" key="6">
    <source>
        <dbReference type="EMBL" id="KAK3211901.1"/>
    </source>
</evidence>
<comment type="caution">
    <text evidence="6">The sequence shown here is derived from an EMBL/GenBank/DDBJ whole genome shotgun (WGS) entry which is preliminary data.</text>
</comment>
<reference evidence="6" key="1">
    <citation type="journal article" date="2023" name="Plant J.">
        <title>Genome sequences and population genomics provide insights into the demographic history, inbreeding, and mutation load of two 'living fossil' tree species of Dipteronia.</title>
        <authorList>
            <person name="Feng Y."/>
            <person name="Comes H.P."/>
            <person name="Chen J."/>
            <person name="Zhu S."/>
            <person name="Lu R."/>
            <person name="Zhang X."/>
            <person name="Li P."/>
            <person name="Qiu J."/>
            <person name="Olsen K.M."/>
            <person name="Qiu Y."/>
        </authorList>
    </citation>
    <scope>NUCLEOTIDE SEQUENCE</scope>
    <source>
        <strain evidence="6">NBL</strain>
    </source>
</reference>
<dbReference type="Proteomes" id="UP001281410">
    <property type="component" value="Unassembled WGS sequence"/>
</dbReference>
<gene>
    <name evidence="6" type="ORF">Dsin_016607</name>
</gene>
<dbReference type="GO" id="GO:0008270">
    <property type="term" value="F:zinc ion binding"/>
    <property type="evidence" value="ECO:0007669"/>
    <property type="project" value="UniProtKB-KW"/>
</dbReference>
<protein>
    <recommendedName>
        <fullName evidence="5">SWIM-type domain-containing protein</fullName>
    </recommendedName>
</protein>
<evidence type="ECO:0000256" key="1">
    <source>
        <dbReference type="ARBA" id="ARBA00022723"/>
    </source>
</evidence>
<sequence length="97" mass="11043">MLTIIAIRDMEYELLGPHGLYVVKLRQYNCGCGRWQINGIPCCHAMAAISHSCVRDPIKDRVVAFAHQTLSKSVYIQTYIGMIHPILDQNMWPEIKG</sequence>
<dbReference type="EMBL" id="JANJYJ010000005">
    <property type="protein sequence ID" value="KAK3211901.1"/>
    <property type="molecule type" value="Genomic_DNA"/>
</dbReference>
<evidence type="ECO:0000256" key="3">
    <source>
        <dbReference type="ARBA" id="ARBA00022833"/>
    </source>
</evidence>
<dbReference type="PROSITE" id="PS50966">
    <property type="entry name" value="ZF_SWIM"/>
    <property type="match status" value="1"/>
</dbReference>
<organism evidence="6 7">
    <name type="scientific">Dipteronia sinensis</name>
    <dbReference type="NCBI Taxonomy" id="43782"/>
    <lineage>
        <taxon>Eukaryota</taxon>
        <taxon>Viridiplantae</taxon>
        <taxon>Streptophyta</taxon>
        <taxon>Embryophyta</taxon>
        <taxon>Tracheophyta</taxon>
        <taxon>Spermatophyta</taxon>
        <taxon>Magnoliopsida</taxon>
        <taxon>eudicotyledons</taxon>
        <taxon>Gunneridae</taxon>
        <taxon>Pentapetalae</taxon>
        <taxon>rosids</taxon>
        <taxon>malvids</taxon>
        <taxon>Sapindales</taxon>
        <taxon>Sapindaceae</taxon>
        <taxon>Hippocastanoideae</taxon>
        <taxon>Acereae</taxon>
        <taxon>Dipteronia</taxon>
    </lineage>
</organism>
<evidence type="ECO:0000313" key="7">
    <source>
        <dbReference type="Proteomes" id="UP001281410"/>
    </source>
</evidence>
<keyword evidence="7" id="KW-1185">Reference proteome</keyword>
<feature type="domain" description="SWIM-type" evidence="5">
    <location>
        <begin position="21"/>
        <end position="53"/>
    </location>
</feature>
<proteinExistence type="predicted"/>
<accession>A0AAE0ADG0</accession>